<protein>
    <submittedName>
        <fullName evidence="3">N-acetyltransferase</fullName>
    </submittedName>
</protein>
<dbReference type="PRINTS" id="PR01543">
    <property type="entry name" value="ANATRNSFRASE"/>
</dbReference>
<keyword evidence="3" id="KW-0808">Transferase</keyword>
<dbReference type="eggNOG" id="COG2162">
    <property type="taxonomic scope" value="Bacteria"/>
</dbReference>
<proteinExistence type="inferred from homology"/>
<comment type="similarity">
    <text evidence="1 2">Belongs to the arylamine N-acetyltransferase family.</text>
</comment>
<dbReference type="OrthoDB" id="7181050at2"/>
<dbReference type="HOGENOM" id="CLU_049918_1_0_11"/>
<dbReference type="AlphaFoldDB" id="D3PYB7"/>
<dbReference type="STRING" id="446470.Snas_1787"/>
<dbReference type="EMBL" id="CP001778">
    <property type="protein sequence ID" value="ADD41484.1"/>
    <property type="molecule type" value="Genomic_DNA"/>
</dbReference>
<dbReference type="Gene3D" id="3.30.2140.10">
    <property type="entry name" value="Arylamine N-acetyltransferase"/>
    <property type="match status" value="1"/>
</dbReference>
<dbReference type="InterPro" id="IPR038765">
    <property type="entry name" value="Papain-like_cys_pep_sf"/>
</dbReference>
<gene>
    <name evidence="3" type="ordered locus">Snas_1787</name>
</gene>
<sequence length="274" mass="31084">MNITPILDRLEQPFPTRADLKTLRGLYRAWRTHVPYENFDLQLGRDTPLDSEFLVDKFGIRRRGGTCFQMNGTLALLLRGVGFDVDIVESGVQREKRGEDVWGNHIALLVHVDGKRWLADVGIGDSFLEPLPLTEGTHRQGTLDYRLERLSDGVWRARHHAGGSVSSWDFRTVPRELSEFAENARHSTPVMHKVLVAQHHRDGHELALRSRVLTDTGPAGKTRRVLEDLADFTEALKGLAISVDDLGPDNVRLLWNKTAEQYQAWLDIEKRIGV</sequence>
<accession>D3PYB7</accession>
<evidence type="ECO:0000256" key="1">
    <source>
        <dbReference type="ARBA" id="ARBA00006547"/>
    </source>
</evidence>
<dbReference type="Gene3D" id="2.40.128.150">
    <property type="entry name" value="Cysteine proteinases"/>
    <property type="match status" value="1"/>
</dbReference>
<evidence type="ECO:0000313" key="3">
    <source>
        <dbReference type="EMBL" id="ADD41484.1"/>
    </source>
</evidence>
<dbReference type="PANTHER" id="PTHR11786">
    <property type="entry name" value="N-HYDROXYARYLAMINE O-ACETYLTRANSFERASE"/>
    <property type="match status" value="1"/>
</dbReference>
<dbReference type="Proteomes" id="UP000000844">
    <property type="component" value="Chromosome"/>
</dbReference>
<name>D3PYB7_STANL</name>
<dbReference type="RefSeq" id="WP_013017055.1">
    <property type="nucleotide sequence ID" value="NC_013947.1"/>
</dbReference>
<dbReference type="KEGG" id="sna:Snas_1787"/>
<evidence type="ECO:0000256" key="2">
    <source>
        <dbReference type="RuleBase" id="RU003452"/>
    </source>
</evidence>
<organism evidence="3 4">
    <name type="scientific">Stackebrandtia nassauensis (strain DSM 44728 / CIP 108903 / NRRL B-16338 / NBRC 102104 / LLR-40K-21)</name>
    <dbReference type="NCBI Taxonomy" id="446470"/>
    <lineage>
        <taxon>Bacteria</taxon>
        <taxon>Bacillati</taxon>
        <taxon>Actinomycetota</taxon>
        <taxon>Actinomycetes</taxon>
        <taxon>Glycomycetales</taxon>
        <taxon>Glycomycetaceae</taxon>
        <taxon>Stackebrandtia</taxon>
    </lineage>
</organism>
<evidence type="ECO:0000313" key="4">
    <source>
        <dbReference type="Proteomes" id="UP000000844"/>
    </source>
</evidence>
<dbReference type="Pfam" id="PF00797">
    <property type="entry name" value="Acetyltransf_2"/>
    <property type="match status" value="1"/>
</dbReference>
<dbReference type="PANTHER" id="PTHR11786:SF0">
    <property type="entry name" value="ARYLAMINE N-ACETYLTRANSFERASE 4-RELATED"/>
    <property type="match status" value="1"/>
</dbReference>
<dbReference type="InterPro" id="IPR001447">
    <property type="entry name" value="Arylamine_N-AcTrfase"/>
</dbReference>
<reference evidence="3 4" key="1">
    <citation type="journal article" date="2009" name="Stand. Genomic Sci.">
        <title>Complete genome sequence of Stackebrandtia nassauensis type strain (LLR-40K-21).</title>
        <authorList>
            <person name="Munk C."/>
            <person name="Lapidus A."/>
            <person name="Copeland A."/>
            <person name="Jando M."/>
            <person name="Mayilraj S."/>
            <person name="Glavina Del Rio T."/>
            <person name="Nolan M."/>
            <person name="Chen F."/>
            <person name="Lucas S."/>
            <person name="Tice H."/>
            <person name="Cheng J.F."/>
            <person name="Han C."/>
            <person name="Detter J.C."/>
            <person name="Bruce D."/>
            <person name="Goodwin L."/>
            <person name="Chain P."/>
            <person name="Pitluck S."/>
            <person name="Goker M."/>
            <person name="Ovchinikova G."/>
            <person name="Pati A."/>
            <person name="Ivanova N."/>
            <person name="Mavromatis K."/>
            <person name="Chen A."/>
            <person name="Palaniappan K."/>
            <person name="Land M."/>
            <person name="Hauser L."/>
            <person name="Chang Y.J."/>
            <person name="Jeffries C.D."/>
            <person name="Bristow J."/>
            <person name="Eisen J.A."/>
            <person name="Markowitz V."/>
            <person name="Hugenholtz P."/>
            <person name="Kyrpides N.C."/>
            <person name="Klenk H.P."/>
        </authorList>
    </citation>
    <scope>NUCLEOTIDE SEQUENCE [LARGE SCALE GENOMIC DNA]</scope>
    <source>
        <strain evidence="4">DSM 44728 / CIP 108903 / NRRL B-16338 / NBRC 102104 / LLR-40K-21</strain>
    </source>
</reference>
<dbReference type="GO" id="GO:0016407">
    <property type="term" value="F:acetyltransferase activity"/>
    <property type="evidence" value="ECO:0007669"/>
    <property type="project" value="InterPro"/>
</dbReference>
<dbReference type="SUPFAM" id="SSF54001">
    <property type="entry name" value="Cysteine proteinases"/>
    <property type="match status" value="1"/>
</dbReference>
<keyword evidence="4" id="KW-1185">Reference proteome</keyword>